<dbReference type="OrthoDB" id="1716107at2759"/>
<dbReference type="EMBL" id="JAAALK010000282">
    <property type="protein sequence ID" value="KAG8080271.1"/>
    <property type="molecule type" value="Genomic_DNA"/>
</dbReference>
<proteinExistence type="predicted"/>
<dbReference type="AlphaFoldDB" id="A0A8J5TJM2"/>
<organism evidence="1 2">
    <name type="scientific">Zizania palustris</name>
    <name type="common">Northern wild rice</name>
    <dbReference type="NCBI Taxonomy" id="103762"/>
    <lineage>
        <taxon>Eukaryota</taxon>
        <taxon>Viridiplantae</taxon>
        <taxon>Streptophyta</taxon>
        <taxon>Embryophyta</taxon>
        <taxon>Tracheophyta</taxon>
        <taxon>Spermatophyta</taxon>
        <taxon>Magnoliopsida</taxon>
        <taxon>Liliopsida</taxon>
        <taxon>Poales</taxon>
        <taxon>Poaceae</taxon>
        <taxon>BOP clade</taxon>
        <taxon>Oryzoideae</taxon>
        <taxon>Oryzeae</taxon>
        <taxon>Zizaniinae</taxon>
        <taxon>Zizania</taxon>
    </lineage>
</organism>
<sequence>MLILIYELAPLPVPRHRSKTGRKEYYLPGGATNTWLWVVYTTIEQLRYAVATQLWHRWLHVMGGGKEDRHEAGLEHWILVVNDDKALENGWQTKIPMPHAVDSHRELMKNSEGTGSSP</sequence>
<keyword evidence="2" id="KW-1185">Reference proteome</keyword>
<evidence type="ECO:0000313" key="1">
    <source>
        <dbReference type="EMBL" id="KAG8080271.1"/>
    </source>
</evidence>
<dbReference type="Proteomes" id="UP000729402">
    <property type="component" value="Unassembled WGS sequence"/>
</dbReference>
<reference evidence="1" key="1">
    <citation type="journal article" date="2021" name="bioRxiv">
        <title>Whole Genome Assembly and Annotation of Northern Wild Rice, Zizania palustris L., Supports a Whole Genome Duplication in the Zizania Genus.</title>
        <authorList>
            <person name="Haas M."/>
            <person name="Kono T."/>
            <person name="Macchietto M."/>
            <person name="Millas R."/>
            <person name="McGilp L."/>
            <person name="Shao M."/>
            <person name="Duquette J."/>
            <person name="Hirsch C.N."/>
            <person name="Kimball J."/>
        </authorList>
    </citation>
    <scope>NUCLEOTIDE SEQUENCE</scope>
    <source>
        <tissue evidence="1">Fresh leaf tissue</tissue>
    </source>
</reference>
<dbReference type="PANTHER" id="PTHR46773:SF3">
    <property type="entry name" value="OS08G0128000 PROTEIN"/>
    <property type="match status" value="1"/>
</dbReference>
<protein>
    <submittedName>
        <fullName evidence="1">Uncharacterized protein</fullName>
    </submittedName>
</protein>
<comment type="caution">
    <text evidence="1">The sequence shown here is derived from an EMBL/GenBank/DDBJ whole genome shotgun (WGS) entry which is preliminary data.</text>
</comment>
<gene>
    <name evidence="1" type="ORF">GUJ93_ZPchr0007g5014</name>
</gene>
<dbReference type="InterPro" id="IPR053256">
    <property type="entry name" value="Kelch_repeat-containing"/>
</dbReference>
<name>A0A8J5TJM2_ZIZPA</name>
<reference evidence="1" key="2">
    <citation type="submission" date="2021-02" db="EMBL/GenBank/DDBJ databases">
        <authorList>
            <person name="Kimball J.A."/>
            <person name="Haas M.W."/>
            <person name="Macchietto M."/>
            <person name="Kono T."/>
            <person name="Duquette J."/>
            <person name="Shao M."/>
        </authorList>
    </citation>
    <scope>NUCLEOTIDE SEQUENCE</scope>
    <source>
        <tissue evidence="1">Fresh leaf tissue</tissue>
    </source>
</reference>
<evidence type="ECO:0000313" key="2">
    <source>
        <dbReference type="Proteomes" id="UP000729402"/>
    </source>
</evidence>
<dbReference type="PANTHER" id="PTHR46773">
    <property type="match status" value="1"/>
</dbReference>
<accession>A0A8J5TJM2</accession>